<reference evidence="8 9" key="1">
    <citation type="journal article" date="2014" name="Genome Announc.">
        <title>Draft Genome Sequence of the Boron-Tolerant and Moderately Halotolerant Bacterium Gracilibacillus boraciitolerans JCM 21714T.</title>
        <authorList>
            <person name="Ahmed I."/>
            <person name="Oshima K."/>
            <person name="Suda W."/>
            <person name="Kitamura K."/>
            <person name="Iida T."/>
            <person name="Ohmori Y."/>
            <person name="Fujiwara T."/>
            <person name="Hattori M."/>
            <person name="Ohkuma M."/>
        </authorList>
    </citation>
    <scope>NUCLEOTIDE SEQUENCE [LARGE SCALE GENOMIC DNA]</scope>
    <source>
        <strain evidence="8 9">JCM 21714</strain>
    </source>
</reference>
<evidence type="ECO:0000256" key="4">
    <source>
        <dbReference type="ARBA" id="ARBA00023125"/>
    </source>
</evidence>
<keyword evidence="3" id="KW-0805">Transcription regulation</keyword>
<evidence type="ECO:0000256" key="2">
    <source>
        <dbReference type="ARBA" id="ARBA00023012"/>
    </source>
</evidence>
<comment type="caution">
    <text evidence="8">The sequence shown here is derived from an EMBL/GenBank/DDBJ whole genome shotgun (WGS) entry which is preliminary data.</text>
</comment>
<dbReference type="Gene3D" id="3.40.50.2300">
    <property type="match status" value="1"/>
</dbReference>
<evidence type="ECO:0000256" key="1">
    <source>
        <dbReference type="ARBA" id="ARBA00022553"/>
    </source>
</evidence>
<dbReference type="AlphaFoldDB" id="W4VLB9"/>
<accession>W4VLB9</accession>
<dbReference type="SUPFAM" id="SSF52172">
    <property type="entry name" value="CheY-like"/>
    <property type="match status" value="1"/>
</dbReference>
<dbReference type="InterPro" id="IPR050595">
    <property type="entry name" value="Bact_response_regulator"/>
</dbReference>
<keyword evidence="2" id="KW-0902">Two-component regulatory system</keyword>
<evidence type="ECO:0000313" key="9">
    <source>
        <dbReference type="Proteomes" id="UP000019102"/>
    </source>
</evidence>
<organism evidence="8 9">
    <name type="scientific">Gracilibacillus boraciitolerans JCM 21714</name>
    <dbReference type="NCBI Taxonomy" id="1298598"/>
    <lineage>
        <taxon>Bacteria</taxon>
        <taxon>Bacillati</taxon>
        <taxon>Bacillota</taxon>
        <taxon>Bacilli</taxon>
        <taxon>Bacillales</taxon>
        <taxon>Bacillaceae</taxon>
        <taxon>Gracilibacillus</taxon>
    </lineage>
</organism>
<evidence type="ECO:0000256" key="5">
    <source>
        <dbReference type="ARBA" id="ARBA00023163"/>
    </source>
</evidence>
<dbReference type="EMBL" id="BAVS01000017">
    <property type="protein sequence ID" value="GAE93931.1"/>
    <property type="molecule type" value="Genomic_DNA"/>
</dbReference>
<keyword evidence="4 8" id="KW-0238">DNA-binding</keyword>
<sequence length="97" mass="10895">MAGEKILIVDDDADMRELIKLYMKDNGFQVVSAVDGIEALDIVKQETLDLIILDVMMPRLDGFELCQEIKTFTDIPIIFLSSKQDDMDKILGLGGRC</sequence>
<dbReference type="FunFam" id="3.40.50.2300:FF:000001">
    <property type="entry name" value="DNA-binding response regulator PhoB"/>
    <property type="match status" value="1"/>
</dbReference>
<dbReference type="Pfam" id="PF00072">
    <property type="entry name" value="Response_reg"/>
    <property type="match status" value="1"/>
</dbReference>
<keyword evidence="1 6" id="KW-0597">Phosphoprotein</keyword>
<dbReference type="PANTHER" id="PTHR44591:SF3">
    <property type="entry name" value="RESPONSE REGULATORY DOMAIN-CONTAINING PROTEIN"/>
    <property type="match status" value="1"/>
</dbReference>
<dbReference type="GO" id="GO:0000160">
    <property type="term" value="P:phosphorelay signal transduction system"/>
    <property type="evidence" value="ECO:0007669"/>
    <property type="project" value="UniProtKB-KW"/>
</dbReference>
<name>W4VLB9_9BACI</name>
<gene>
    <name evidence="8" type="ORF">JCM21714_3052</name>
</gene>
<dbReference type="eggNOG" id="COG0745">
    <property type="taxonomic scope" value="Bacteria"/>
</dbReference>
<feature type="modified residue" description="4-aspartylphosphate" evidence="6">
    <location>
        <position position="54"/>
    </location>
</feature>
<evidence type="ECO:0000259" key="7">
    <source>
        <dbReference type="PROSITE" id="PS50110"/>
    </source>
</evidence>
<dbReference type="RefSeq" id="WP_235182788.1">
    <property type="nucleotide sequence ID" value="NZ_BAVS01000017.1"/>
</dbReference>
<dbReference type="CDD" id="cd17574">
    <property type="entry name" value="REC_OmpR"/>
    <property type="match status" value="1"/>
</dbReference>
<dbReference type="Proteomes" id="UP000019102">
    <property type="component" value="Unassembled WGS sequence"/>
</dbReference>
<keyword evidence="9" id="KW-1185">Reference proteome</keyword>
<evidence type="ECO:0000313" key="8">
    <source>
        <dbReference type="EMBL" id="GAE93931.1"/>
    </source>
</evidence>
<dbReference type="SMART" id="SM00448">
    <property type="entry name" value="REC"/>
    <property type="match status" value="1"/>
</dbReference>
<dbReference type="InterPro" id="IPR001789">
    <property type="entry name" value="Sig_transdc_resp-reg_receiver"/>
</dbReference>
<evidence type="ECO:0000256" key="6">
    <source>
        <dbReference type="PROSITE-ProRule" id="PRU00169"/>
    </source>
</evidence>
<dbReference type="STRING" id="1298598.JCM21714_3052"/>
<dbReference type="PANTHER" id="PTHR44591">
    <property type="entry name" value="STRESS RESPONSE REGULATOR PROTEIN 1"/>
    <property type="match status" value="1"/>
</dbReference>
<keyword evidence="5" id="KW-0804">Transcription</keyword>
<proteinExistence type="predicted"/>
<evidence type="ECO:0000256" key="3">
    <source>
        <dbReference type="ARBA" id="ARBA00023015"/>
    </source>
</evidence>
<dbReference type="GO" id="GO:0003677">
    <property type="term" value="F:DNA binding"/>
    <property type="evidence" value="ECO:0007669"/>
    <property type="project" value="UniProtKB-KW"/>
</dbReference>
<protein>
    <submittedName>
        <fullName evidence="8">DNA-binding response regulator</fullName>
    </submittedName>
</protein>
<dbReference type="InterPro" id="IPR011006">
    <property type="entry name" value="CheY-like_superfamily"/>
</dbReference>
<dbReference type="PROSITE" id="PS50110">
    <property type="entry name" value="RESPONSE_REGULATORY"/>
    <property type="match status" value="1"/>
</dbReference>
<feature type="domain" description="Response regulatory" evidence="7">
    <location>
        <begin position="5"/>
        <end position="97"/>
    </location>
</feature>